<feature type="compositionally biased region" description="Basic and acidic residues" evidence="12">
    <location>
        <begin position="517"/>
        <end position="530"/>
    </location>
</feature>
<evidence type="ECO:0000256" key="5">
    <source>
        <dbReference type="ARBA" id="ARBA00023015"/>
    </source>
</evidence>
<dbReference type="GeneID" id="36542750"/>
<evidence type="ECO:0000256" key="7">
    <source>
        <dbReference type="ARBA" id="ARBA00023163"/>
    </source>
</evidence>
<proteinExistence type="inferred from homology"/>
<comment type="subcellular location">
    <subcellularLocation>
        <location evidence="1 11">Nucleus</location>
    </subcellularLocation>
</comment>
<dbReference type="GO" id="GO:0016592">
    <property type="term" value="C:mediator complex"/>
    <property type="evidence" value="ECO:0007669"/>
    <property type="project" value="UniProtKB-UniRule"/>
</dbReference>
<feature type="domain" description="Mediator complex subunit MED14 N-terminal" evidence="13">
    <location>
        <begin position="76"/>
        <end position="286"/>
    </location>
</feature>
<feature type="compositionally biased region" description="Polar residues" evidence="12">
    <location>
        <begin position="31"/>
        <end position="42"/>
    </location>
</feature>
<evidence type="ECO:0000256" key="10">
    <source>
        <dbReference type="ARBA" id="ARBA00032007"/>
    </source>
</evidence>
<reference evidence="14" key="1">
    <citation type="submission" date="2016-12" db="EMBL/GenBank/DDBJ databases">
        <title>The genomes of Aspergillus section Nigri reveals drivers in fungal speciation.</title>
        <authorList>
            <consortium name="DOE Joint Genome Institute"/>
            <person name="Vesth T.C."/>
            <person name="Nybo J."/>
            <person name="Theobald S."/>
            <person name="Brandl J."/>
            <person name="Frisvad J.C."/>
            <person name="Nielsen K.F."/>
            <person name="Lyhne E.K."/>
            <person name="Kogle M.E."/>
            <person name="Kuo A."/>
            <person name="Riley R."/>
            <person name="Clum A."/>
            <person name="Nolan M."/>
            <person name="Lipzen A."/>
            <person name="Salamov A."/>
            <person name="Henrissat B."/>
            <person name="Wiebenga A."/>
            <person name="De vries R.P."/>
            <person name="Grigoriev I.V."/>
            <person name="Mortensen U.H."/>
            <person name="Andersen M.R."/>
            <person name="Baker S.E."/>
        </authorList>
    </citation>
    <scope>NUCLEOTIDE SEQUENCE</scope>
    <source>
        <strain evidence="14">IBT 28561</strain>
    </source>
</reference>
<evidence type="ECO:0000256" key="3">
    <source>
        <dbReference type="ARBA" id="ARBA00011837"/>
    </source>
</evidence>
<sequence length="1088" mass="119296">MPGVVMDNVNAGGVKPRADVQDSRNGIAHSPGSTGNIQNGSFHVNGGMDDQDHKAAVVPAVSAQTPPELLHITQGFFPFSTLINRSVQQCWNDLSELITELAEVQVPSQGSGSPTSILNGKTPGNQSPENLQKKLRVLNFAHAKRAEFIKLLVLSRWSRQAADVSKLIDLQNFIRIRHQAYVGALQSIGDMKRDLVQAQVANPDLQTALEVLSKGQVVSMSDLGYKPPRPLTAKGALKRLKKINRIISVRLALHDAVPSFLRTYHVHDGRVTFSVPGEFELDLSIGEESELSQFYFVDVRFLFTPSSPIPSGRVFNELDIRINDILRNDGLAGCFHFLHSLVLTNKVNILFKQAVQLARGLWTDILHVELLHRTLVVQYWALKPGPKSWLEIGVKRGRRKTEGHGPGLPYLGLRWLRDGQEADSEEIQFDAANLSMEHILRSAIALHISHILSSAYDRIIKASLFAAGTLSLRAQVDGTEPGDCQLDVQLTTSRHARVSIEPMSGAIILSTTPNASERPDGDRGSDRTPVDDIVSRVSRLRCVSAIEQVESSVKMFGFHPVSPRGLMIDFRKIFPPNVLKFSFFSHHLWNRDWMIAATSSVDGDSWWIVHVQSAPSPRHHSVLNPDIYSPSTLHSAQPVSSTLFPVDYGNSYASLADLGHCLSGILAVYANAVCLAGFQSINFYPNLHRLRIGSDLKVPDIYVKYDTSNVPHGLQVSLPSWFKKRDFIKDTVRIAFHGIDPRKKVAIMVAYGTLSNPVKMSGTLPSKWDHSVTFQKKGSGFAIRLLAPVGSPIILELFESLQRLECVLSMVDTLQAKKMELRKLSLSGISFAYGPGRNLAANIEMGISRARAEAPSQLRLNIQLPFPNPHRRIQASLADMLNRASTADAGLDSVSDLLSLTLPLMLALDQITANPSRKDMMKVQVIVRNARNFRIHYPGHQCRFQLLAGQYLGRMAWILKDASGRQGGDHQEQLRTRLKSELYDSKGEGWKGLGNGAVADFDKVGNLIAQVDKIFHGNQGVLGTATSSGPGGELKYPKDPSLPLAAAQPNGNNSLISPARPGGNAITATGPSAKAGGAAQNADFIMID</sequence>
<evidence type="ECO:0000259" key="13">
    <source>
        <dbReference type="Pfam" id="PF08638"/>
    </source>
</evidence>
<evidence type="ECO:0000256" key="4">
    <source>
        <dbReference type="ARBA" id="ARBA00019619"/>
    </source>
</evidence>
<dbReference type="VEuPathDB" id="FungiDB:P168DRAFT_270760"/>
<dbReference type="PANTHER" id="PTHR12809:SF2">
    <property type="entry name" value="MEDIATOR OF RNA POLYMERASE II TRANSCRIPTION SUBUNIT 14"/>
    <property type="match status" value="1"/>
</dbReference>
<evidence type="ECO:0000256" key="11">
    <source>
        <dbReference type="RuleBase" id="RU365082"/>
    </source>
</evidence>
<dbReference type="GO" id="GO:0003712">
    <property type="term" value="F:transcription coregulator activity"/>
    <property type="evidence" value="ECO:0007669"/>
    <property type="project" value="UniProtKB-UniRule"/>
</dbReference>
<comment type="subunit">
    <text evidence="3 11">Component of the Mediator complex.</text>
</comment>
<keyword evidence="15" id="KW-1185">Reference proteome</keyword>
<feature type="region of interest" description="Disordered" evidence="12">
    <location>
        <begin position="509"/>
        <end position="530"/>
    </location>
</feature>
<keyword evidence="7 11" id="KW-0804">Transcription</keyword>
<evidence type="ECO:0000256" key="9">
    <source>
        <dbReference type="ARBA" id="ARBA00025687"/>
    </source>
</evidence>
<dbReference type="RefSeq" id="XP_024691502.1">
    <property type="nucleotide sequence ID" value="XM_024835226.1"/>
</dbReference>
<evidence type="ECO:0000313" key="14">
    <source>
        <dbReference type="EMBL" id="PKY02908.1"/>
    </source>
</evidence>
<dbReference type="GO" id="GO:0070847">
    <property type="term" value="C:core mediator complex"/>
    <property type="evidence" value="ECO:0007669"/>
    <property type="project" value="TreeGrafter"/>
</dbReference>
<evidence type="ECO:0000256" key="6">
    <source>
        <dbReference type="ARBA" id="ARBA00023159"/>
    </source>
</evidence>
<evidence type="ECO:0000256" key="2">
    <source>
        <dbReference type="ARBA" id="ARBA00007813"/>
    </source>
</evidence>
<protein>
    <recommendedName>
        <fullName evidence="4 11">Mediator of RNA polymerase II transcription subunit 14</fullName>
    </recommendedName>
    <alternativeName>
        <fullName evidence="10 11">Mediator complex subunit 14</fullName>
    </alternativeName>
</protein>
<keyword evidence="6 11" id="KW-0010">Activator</keyword>
<comment type="similarity">
    <text evidence="2 11">Belongs to the Mediator complex subunit 14 family.</text>
</comment>
<dbReference type="PANTHER" id="PTHR12809">
    <property type="entry name" value="MEDIATOR COMPLEX SUBUNIT"/>
    <property type="match status" value="1"/>
</dbReference>
<gene>
    <name evidence="14" type="ORF">P168DRAFT_270760</name>
</gene>
<evidence type="ECO:0000256" key="8">
    <source>
        <dbReference type="ARBA" id="ARBA00023242"/>
    </source>
</evidence>
<dbReference type="Pfam" id="PF26204">
    <property type="entry name" value="Med14_fung"/>
    <property type="match status" value="1"/>
</dbReference>
<feature type="region of interest" description="Disordered" evidence="12">
    <location>
        <begin position="1"/>
        <end position="43"/>
    </location>
</feature>
<comment type="caution">
    <text evidence="14">The sequence shown here is derived from an EMBL/GenBank/DDBJ whole genome shotgun (WGS) entry which is preliminary data.</text>
</comment>
<dbReference type="EMBL" id="MSFM01000008">
    <property type="protein sequence ID" value="PKY02908.1"/>
    <property type="molecule type" value="Genomic_DNA"/>
</dbReference>
<dbReference type="InterPro" id="IPR055122">
    <property type="entry name" value="Med14_N"/>
</dbReference>
<dbReference type="InterPro" id="IPR013947">
    <property type="entry name" value="Mediator_Med14"/>
</dbReference>
<evidence type="ECO:0000256" key="12">
    <source>
        <dbReference type="SAM" id="MobiDB-lite"/>
    </source>
</evidence>
<dbReference type="Pfam" id="PF08638">
    <property type="entry name" value="Med14"/>
    <property type="match status" value="1"/>
</dbReference>
<comment type="function">
    <text evidence="9 11">Component of the Mediator complex, a coactivator involved in the regulated transcription of nearly all RNA polymerase II-dependent genes. Mediator functions as a bridge to convey information from gene-specific regulatory proteins to the basal RNA polymerase II transcription machinery. Mediator is recruited to promoters by direct interactions with regulatory proteins and serves as a scaffold for the assembly of a functional preinitiation complex with RNA polymerase II and the general transcription factors.</text>
</comment>
<evidence type="ECO:0000313" key="15">
    <source>
        <dbReference type="Proteomes" id="UP000234254"/>
    </source>
</evidence>
<feature type="compositionally biased region" description="Polar residues" evidence="12">
    <location>
        <begin position="106"/>
        <end position="129"/>
    </location>
</feature>
<organism evidence="14 15">
    <name type="scientific">Aspergillus campestris (strain IBT 28561)</name>
    <dbReference type="NCBI Taxonomy" id="1392248"/>
    <lineage>
        <taxon>Eukaryota</taxon>
        <taxon>Fungi</taxon>
        <taxon>Dikarya</taxon>
        <taxon>Ascomycota</taxon>
        <taxon>Pezizomycotina</taxon>
        <taxon>Eurotiomycetes</taxon>
        <taxon>Eurotiomycetidae</taxon>
        <taxon>Eurotiales</taxon>
        <taxon>Aspergillaceae</taxon>
        <taxon>Aspergillus</taxon>
        <taxon>Aspergillus subgen. Circumdati</taxon>
    </lineage>
</organism>
<dbReference type="Proteomes" id="UP000234254">
    <property type="component" value="Unassembled WGS sequence"/>
</dbReference>
<keyword evidence="5 11" id="KW-0805">Transcription regulation</keyword>
<name>A0A2I1CZ66_ASPC2</name>
<dbReference type="OrthoDB" id="205099at2759"/>
<dbReference type="AlphaFoldDB" id="A0A2I1CZ66"/>
<keyword evidence="8 11" id="KW-0539">Nucleus</keyword>
<accession>A0A2I1CZ66</accession>
<dbReference type="GO" id="GO:0006357">
    <property type="term" value="P:regulation of transcription by RNA polymerase II"/>
    <property type="evidence" value="ECO:0007669"/>
    <property type="project" value="InterPro"/>
</dbReference>
<feature type="region of interest" description="Disordered" evidence="12">
    <location>
        <begin position="105"/>
        <end position="129"/>
    </location>
</feature>
<evidence type="ECO:0000256" key="1">
    <source>
        <dbReference type="ARBA" id="ARBA00004123"/>
    </source>
</evidence>